<dbReference type="EMBL" id="JANFYS010000013">
    <property type="protein sequence ID" value="MCQ4770294.1"/>
    <property type="molecule type" value="Genomic_DNA"/>
</dbReference>
<reference evidence="1" key="1">
    <citation type="submission" date="2022-06" db="EMBL/GenBank/DDBJ databases">
        <title>Isolation of gut microbiota from human fecal samples.</title>
        <authorList>
            <person name="Pamer E.G."/>
            <person name="Barat B."/>
            <person name="Waligurski E."/>
            <person name="Medina S."/>
            <person name="Paddock L."/>
            <person name="Mostad J."/>
        </authorList>
    </citation>
    <scope>NUCLEOTIDE SEQUENCE</scope>
    <source>
        <strain evidence="1">DFI.9.91</strain>
    </source>
</reference>
<evidence type="ECO:0000313" key="2">
    <source>
        <dbReference type="Proteomes" id="UP001204562"/>
    </source>
</evidence>
<proteinExistence type="predicted"/>
<organism evidence="1 2">
    <name type="scientific">Intestinimonas massiliensis</name>
    <name type="common">ex Afouda et al. 2020</name>
    <dbReference type="NCBI Taxonomy" id="1673721"/>
    <lineage>
        <taxon>Bacteria</taxon>
        <taxon>Bacillati</taxon>
        <taxon>Bacillota</taxon>
        <taxon>Clostridia</taxon>
        <taxon>Eubacteriales</taxon>
        <taxon>Intestinimonas</taxon>
    </lineage>
</organism>
<comment type="caution">
    <text evidence="1">The sequence shown here is derived from an EMBL/GenBank/DDBJ whole genome shotgun (WGS) entry which is preliminary data.</text>
</comment>
<sequence>MKIAIARIETMKRRCEAAEALRRCTLMLPKEDDGICEYYKKDFRTLAEALRGKIYIRRYDRSIRRFFEEDFDITPRPTEQQLRSLKQEVEHLYKRCDENTAIRYKLIVEKAVMFGAPRKDAKR</sequence>
<dbReference type="Proteomes" id="UP001204562">
    <property type="component" value="Unassembled WGS sequence"/>
</dbReference>
<name>A0AAW5JQX2_9FIRM</name>
<gene>
    <name evidence="1" type="ORF">NE579_07440</name>
</gene>
<evidence type="ECO:0000313" key="1">
    <source>
        <dbReference type="EMBL" id="MCQ4770294.1"/>
    </source>
</evidence>
<accession>A0AAW5JQX2</accession>
<dbReference type="AlphaFoldDB" id="A0AAW5JQX2"/>
<dbReference type="RefSeq" id="WP_256303785.1">
    <property type="nucleotide sequence ID" value="NZ_JANFYS010000013.1"/>
</dbReference>
<protein>
    <submittedName>
        <fullName evidence="1">Uncharacterized protein</fullName>
    </submittedName>
</protein>